<gene>
    <name evidence="4" type="primary">LOC109465045</name>
</gene>
<evidence type="ECO:0000256" key="2">
    <source>
        <dbReference type="SAM" id="SignalP"/>
    </source>
</evidence>
<keyword evidence="3" id="KW-1185">Reference proteome</keyword>
<dbReference type="GeneID" id="109465045"/>
<dbReference type="Gene3D" id="1.20.5.340">
    <property type="match status" value="1"/>
</dbReference>
<evidence type="ECO:0000313" key="4">
    <source>
        <dbReference type="RefSeq" id="XP_019617747.1"/>
    </source>
</evidence>
<proteinExistence type="predicted"/>
<dbReference type="AlphaFoldDB" id="A0A6P4YG47"/>
<accession>A0A6P4YG47</accession>
<reference evidence="4" key="1">
    <citation type="submission" date="2025-08" db="UniProtKB">
        <authorList>
            <consortium name="RefSeq"/>
        </authorList>
    </citation>
    <scope>IDENTIFICATION</scope>
    <source>
        <tissue evidence="4">Gonad</tissue>
    </source>
</reference>
<keyword evidence="2" id="KW-0732">Signal</keyword>
<evidence type="ECO:0000313" key="3">
    <source>
        <dbReference type="Proteomes" id="UP000515135"/>
    </source>
</evidence>
<feature type="chain" id="PRO_5028384908" evidence="2">
    <location>
        <begin position="19"/>
        <end position="150"/>
    </location>
</feature>
<organism evidence="3 4">
    <name type="scientific">Branchiostoma belcheri</name>
    <name type="common">Amphioxus</name>
    <dbReference type="NCBI Taxonomy" id="7741"/>
    <lineage>
        <taxon>Eukaryota</taxon>
        <taxon>Metazoa</taxon>
        <taxon>Chordata</taxon>
        <taxon>Cephalochordata</taxon>
        <taxon>Leptocardii</taxon>
        <taxon>Amphioxiformes</taxon>
        <taxon>Branchiostomatidae</taxon>
        <taxon>Branchiostoma</taxon>
    </lineage>
</organism>
<evidence type="ECO:0000256" key="1">
    <source>
        <dbReference type="SAM" id="Coils"/>
    </source>
</evidence>
<name>A0A6P4YG47_BRABE</name>
<sequence>MKTLVAAVFVTILASVWAADQPNLEVKEVNNKCVWTLMTDVPKTGGCPATFPGKATLQKYAGAVKDMTARSKKLEEDAKSANAPVTNRITQALIERTEAEQEVNEITAAITNIENSNKALTQKVSGLSAQIRTLTGKMTSLETLVSKLVP</sequence>
<dbReference type="KEGG" id="bbel:109465045"/>
<feature type="signal peptide" evidence="2">
    <location>
        <begin position="1"/>
        <end position="18"/>
    </location>
</feature>
<dbReference type="Proteomes" id="UP000515135">
    <property type="component" value="Unplaced"/>
</dbReference>
<dbReference type="OrthoDB" id="10064058at2759"/>
<protein>
    <submittedName>
        <fullName evidence="4">Uncharacterized protein LOC109465045</fullName>
    </submittedName>
</protein>
<keyword evidence="1" id="KW-0175">Coiled coil</keyword>
<dbReference type="RefSeq" id="XP_019617747.1">
    <property type="nucleotide sequence ID" value="XM_019762188.1"/>
</dbReference>
<feature type="coiled-coil region" evidence="1">
    <location>
        <begin position="57"/>
        <end position="130"/>
    </location>
</feature>